<organism evidence="1 2">
    <name type="scientific">Duganella callida</name>
    <dbReference type="NCBI Taxonomy" id="2561932"/>
    <lineage>
        <taxon>Bacteria</taxon>
        <taxon>Pseudomonadati</taxon>
        <taxon>Pseudomonadota</taxon>
        <taxon>Betaproteobacteria</taxon>
        <taxon>Burkholderiales</taxon>
        <taxon>Oxalobacteraceae</taxon>
        <taxon>Telluria group</taxon>
        <taxon>Duganella</taxon>
    </lineage>
</organism>
<evidence type="ECO:0000313" key="1">
    <source>
        <dbReference type="EMBL" id="TFW15938.1"/>
    </source>
</evidence>
<name>A0A4Y9S3L1_9BURK</name>
<accession>A0A4Y9S3L1</accession>
<gene>
    <name evidence="1" type="ORF">E4L98_24905</name>
</gene>
<sequence>MTRALPRKETRSYALLIALQQGPGTFYQVCERAGFDIEQPGVESRLRPIFATMIGGHAQQHGIMYSLTDEAREAFGIVPPAPPPYVGQVAGPAFRGEHHPTTVFITRRPKEGARA</sequence>
<dbReference type="RefSeq" id="WP_135204224.1">
    <property type="nucleotide sequence ID" value="NZ_SPVG01000245.1"/>
</dbReference>
<keyword evidence="2" id="KW-1185">Reference proteome</keyword>
<comment type="caution">
    <text evidence="1">The sequence shown here is derived from an EMBL/GenBank/DDBJ whole genome shotgun (WGS) entry which is preliminary data.</text>
</comment>
<dbReference type="AlphaFoldDB" id="A0A4Y9S3L1"/>
<reference evidence="1 2" key="1">
    <citation type="submission" date="2019-03" db="EMBL/GenBank/DDBJ databases">
        <title>Draft Genome Sequence of Duganella callidus sp. nov., a Novel Duganella Species Isolated from Cultivated Soil.</title>
        <authorList>
            <person name="Raths R."/>
            <person name="Peta V."/>
            <person name="Bucking H."/>
        </authorList>
    </citation>
    <scope>NUCLEOTIDE SEQUENCE [LARGE SCALE GENOMIC DNA]</scope>
    <source>
        <strain evidence="1 2">DN04</strain>
    </source>
</reference>
<dbReference type="EMBL" id="SPVG01000245">
    <property type="protein sequence ID" value="TFW15938.1"/>
    <property type="molecule type" value="Genomic_DNA"/>
</dbReference>
<evidence type="ECO:0000313" key="2">
    <source>
        <dbReference type="Proteomes" id="UP000297729"/>
    </source>
</evidence>
<proteinExistence type="predicted"/>
<protein>
    <submittedName>
        <fullName evidence="1">Uncharacterized protein</fullName>
    </submittedName>
</protein>
<dbReference type="Proteomes" id="UP000297729">
    <property type="component" value="Unassembled WGS sequence"/>
</dbReference>
<dbReference type="OrthoDB" id="8780580at2"/>